<evidence type="ECO:0000256" key="6">
    <source>
        <dbReference type="RuleBase" id="RU365002"/>
    </source>
</evidence>
<comment type="catalytic activity">
    <reaction evidence="5 6">
        <text>queuosine 5'-phosphate + H2O = queuine + D-ribose 5-phosphate</text>
        <dbReference type="Rhea" id="RHEA:75387"/>
        <dbReference type="ChEBI" id="CHEBI:15377"/>
        <dbReference type="ChEBI" id="CHEBI:17433"/>
        <dbReference type="ChEBI" id="CHEBI:78346"/>
        <dbReference type="ChEBI" id="CHEBI:194371"/>
    </reaction>
    <physiologicalReaction direction="left-to-right" evidence="5 6">
        <dbReference type="Rhea" id="RHEA:75388"/>
    </physiologicalReaction>
</comment>
<sequence>MIFDNTQSAEEDEYFMAFLRHQDKEFDFKSTKLEETTSVLDGAEYVFHNAIDVSLNLQGVKMTASMLYNKMTGEKYSTKNWSLHELHPKAKDETTVDFIFTMDLLNFSFWSENTSEERFSIKYKDQNWTGYWSLVAALQRALEENIPITSPKFWVNEDECTDKILKYVFRSATPEEIPLFQERINILRQAGKILTEKFNGSFLGCVKVANNSAVRLVNLLASNFPCFNDVFNFEERRIRFLKRAQICVADLWAAFDGEYYGEFHDIEQLTIFADYRIPQILNTLGCLSYSPPLENTIRSKKLIESGHMWEIQIRGCSIWCVELIIKEILRHHSEFKVNSIMVDFFLYDLIKNWEKTDQRINLPHHRTRSIWY</sequence>
<dbReference type="PANTHER" id="PTHR21314">
    <property type="entry name" value="QUEUOSINE 5'-PHOSPHATE N-GLYCOSYLASE_HYDROLASE-RELATED"/>
    <property type="match status" value="1"/>
</dbReference>
<evidence type="ECO:0000256" key="3">
    <source>
        <dbReference type="ARBA" id="ARBA00035306"/>
    </source>
</evidence>
<evidence type="ECO:0000313" key="8">
    <source>
        <dbReference type="Proteomes" id="UP000030854"/>
    </source>
</evidence>
<evidence type="ECO:0000313" key="7">
    <source>
        <dbReference type="EMBL" id="KHJ33136.1"/>
    </source>
</evidence>
<dbReference type="GO" id="GO:0016787">
    <property type="term" value="F:hydrolase activity"/>
    <property type="evidence" value="ECO:0007669"/>
    <property type="project" value="UniProtKB-KW"/>
</dbReference>
<keyword evidence="1 6" id="KW-0378">Hydrolase</keyword>
<organism evidence="7 8">
    <name type="scientific">Uncinula necator</name>
    <name type="common">Grape powdery mildew</name>
    <dbReference type="NCBI Taxonomy" id="52586"/>
    <lineage>
        <taxon>Eukaryota</taxon>
        <taxon>Fungi</taxon>
        <taxon>Dikarya</taxon>
        <taxon>Ascomycota</taxon>
        <taxon>Pezizomycotina</taxon>
        <taxon>Leotiomycetes</taxon>
        <taxon>Erysiphales</taxon>
        <taxon>Erysiphaceae</taxon>
        <taxon>Erysiphe</taxon>
    </lineage>
</organism>
<proteinExistence type="inferred from homology"/>
<comment type="caution">
    <text evidence="7">The sequence shown here is derived from an EMBL/GenBank/DDBJ whole genome shotgun (WGS) entry which is preliminary data.</text>
</comment>
<evidence type="ECO:0000256" key="4">
    <source>
        <dbReference type="ARBA" id="ARBA00035393"/>
    </source>
</evidence>
<accession>A0A0B1P855</accession>
<dbReference type="AlphaFoldDB" id="A0A0B1P855"/>
<protein>
    <recommendedName>
        <fullName evidence="3 6">Queuosine 5'-phosphate N-glycosylase/hydrolase</fullName>
        <ecNumber evidence="6">3.2.2.-</ecNumber>
    </recommendedName>
    <alternativeName>
        <fullName evidence="4 6">Queuosine-nucleotide N-glycosylase/hydrolase</fullName>
    </alternativeName>
</protein>
<evidence type="ECO:0000256" key="5">
    <source>
        <dbReference type="ARBA" id="ARBA00048204"/>
    </source>
</evidence>
<dbReference type="HOGENOM" id="CLU_036001_2_1_1"/>
<dbReference type="EC" id="3.2.2.-" evidence="6"/>
<dbReference type="GO" id="GO:0006400">
    <property type="term" value="P:tRNA modification"/>
    <property type="evidence" value="ECO:0007669"/>
    <property type="project" value="TreeGrafter"/>
</dbReference>
<dbReference type="Pfam" id="PF10343">
    <property type="entry name" value="Q_salvage"/>
    <property type="match status" value="1"/>
</dbReference>
<evidence type="ECO:0000256" key="2">
    <source>
        <dbReference type="ARBA" id="ARBA00035119"/>
    </source>
</evidence>
<dbReference type="OMA" id="FSFWSEE"/>
<evidence type="ECO:0000256" key="1">
    <source>
        <dbReference type="ARBA" id="ARBA00022801"/>
    </source>
</evidence>
<dbReference type="STRING" id="52586.A0A0B1P855"/>
<comment type="similarity">
    <text evidence="2 6">Belongs to the QNG1 protein family.</text>
</comment>
<comment type="function">
    <text evidence="6">Catalyzes the hydrolysis of queuosine 5'-phosphate, releasing the nucleobase queuine (q). Is required for salvage of queuine from exogenous queuosine (Q) that is imported and then converted to queuosine 5'-phosphate intracellularly.</text>
</comment>
<reference evidence="7 8" key="1">
    <citation type="journal article" date="2014" name="BMC Genomics">
        <title>Adaptive genomic structural variation in the grape powdery mildew pathogen, Erysiphe necator.</title>
        <authorList>
            <person name="Jones L."/>
            <person name="Riaz S."/>
            <person name="Morales-Cruz A."/>
            <person name="Amrine K.C."/>
            <person name="McGuire B."/>
            <person name="Gubler W.D."/>
            <person name="Walker M.A."/>
            <person name="Cantu D."/>
        </authorList>
    </citation>
    <scope>NUCLEOTIDE SEQUENCE [LARGE SCALE GENOMIC DNA]</scope>
    <source>
        <strain evidence="8">c</strain>
    </source>
</reference>
<gene>
    <name evidence="7" type="ORF">EV44_g4629</name>
</gene>
<dbReference type="InterPro" id="IPR019438">
    <property type="entry name" value="Q_salvage"/>
</dbReference>
<dbReference type="Proteomes" id="UP000030854">
    <property type="component" value="Unassembled WGS sequence"/>
</dbReference>
<dbReference type="EMBL" id="JNVN01001608">
    <property type="protein sequence ID" value="KHJ33136.1"/>
    <property type="molecule type" value="Genomic_DNA"/>
</dbReference>
<name>A0A0B1P855_UNCNE</name>
<dbReference type="PANTHER" id="PTHR21314:SF0">
    <property type="entry name" value="QUEUOSINE 5'-PHOSPHATE N-GLYCOSYLASE_HYDROLASE"/>
    <property type="match status" value="1"/>
</dbReference>
<keyword evidence="8" id="KW-1185">Reference proteome</keyword>